<sequence>MEFLFKPMNQSDAEEIAEWEYDEPYSFYNPKSDEEDLKLLLNSNARKNIYYSVFNKDRKLIGFYTFICKGKVMEIGLGLAPEITGKGYGKDFVKAGLQYAKTHFVCSKFTLFVATFNKRAINVYQKVGFNPTKTFMQNTNGSEFEFLEMEMPLNGGGKTFVHD</sequence>
<dbReference type="CDD" id="cd04301">
    <property type="entry name" value="NAT_SF"/>
    <property type="match status" value="1"/>
</dbReference>
<feature type="domain" description="N-acetyltransferase" evidence="1">
    <location>
        <begin position="3"/>
        <end position="154"/>
    </location>
</feature>
<dbReference type="InterPro" id="IPR000182">
    <property type="entry name" value="GNAT_dom"/>
</dbReference>
<dbReference type="EMBL" id="JACHGH010000007">
    <property type="protein sequence ID" value="MBB6454134.1"/>
    <property type="molecule type" value="Genomic_DNA"/>
</dbReference>
<organism evidence="2 3">
    <name type="scientific">Salirhabdus euzebyi</name>
    <dbReference type="NCBI Taxonomy" id="394506"/>
    <lineage>
        <taxon>Bacteria</taxon>
        <taxon>Bacillati</taxon>
        <taxon>Bacillota</taxon>
        <taxon>Bacilli</taxon>
        <taxon>Bacillales</taxon>
        <taxon>Bacillaceae</taxon>
        <taxon>Salirhabdus</taxon>
    </lineage>
</organism>
<dbReference type="EC" id="2.3.1.267" evidence="2"/>
<reference evidence="2 3" key="1">
    <citation type="submission" date="2020-08" db="EMBL/GenBank/DDBJ databases">
        <title>Genomic Encyclopedia of Type Strains, Phase IV (KMG-IV): sequencing the most valuable type-strain genomes for metagenomic binning, comparative biology and taxonomic classification.</title>
        <authorList>
            <person name="Goeker M."/>
        </authorList>
    </citation>
    <scope>NUCLEOTIDE SEQUENCE [LARGE SCALE GENOMIC DNA]</scope>
    <source>
        <strain evidence="2 3">DSM 19612</strain>
    </source>
</reference>
<dbReference type="Pfam" id="PF13302">
    <property type="entry name" value="Acetyltransf_3"/>
    <property type="match status" value="1"/>
</dbReference>
<accession>A0A841Q713</accession>
<keyword evidence="3" id="KW-1185">Reference proteome</keyword>
<dbReference type="SUPFAM" id="SSF55729">
    <property type="entry name" value="Acyl-CoA N-acyltransferases (Nat)"/>
    <property type="match status" value="1"/>
</dbReference>
<evidence type="ECO:0000259" key="1">
    <source>
        <dbReference type="PROSITE" id="PS51186"/>
    </source>
</evidence>
<dbReference type="Gene3D" id="3.40.630.30">
    <property type="match status" value="1"/>
</dbReference>
<name>A0A841Q713_9BACI</name>
<dbReference type="GO" id="GO:0008999">
    <property type="term" value="F:protein-N-terminal-alanine acetyltransferase activity"/>
    <property type="evidence" value="ECO:0007669"/>
    <property type="project" value="UniProtKB-EC"/>
</dbReference>
<dbReference type="PANTHER" id="PTHR43415">
    <property type="entry name" value="SPERMIDINE N(1)-ACETYLTRANSFERASE"/>
    <property type="match status" value="1"/>
</dbReference>
<dbReference type="RefSeq" id="WP_246200026.1">
    <property type="nucleotide sequence ID" value="NZ_CADDWK010000009.1"/>
</dbReference>
<dbReference type="InterPro" id="IPR016181">
    <property type="entry name" value="Acyl_CoA_acyltransferase"/>
</dbReference>
<keyword evidence="2" id="KW-0808">Transferase</keyword>
<dbReference type="Proteomes" id="UP000581688">
    <property type="component" value="Unassembled WGS sequence"/>
</dbReference>
<evidence type="ECO:0000313" key="2">
    <source>
        <dbReference type="EMBL" id="MBB6454134.1"/>
    </source>
</evidence>
<protein>
    <submittedName>
        <fullName evidence="2">Ribosomal-protein-alanine N-acetyltransferase</fullName>
        <ecNumber evidence="2">2.3.1.267</ecNumber>
    </submittedName>
</protein>
<dbReference type="PANTHER" id="PTHR43415:SF3">
    <property type="entry name" value="GNAT-FAMILY ACETYLTRANSFERASE"/>
    <property type="match status" value="1"/>
</dbReference>
<gene>
    <name evidence="2" type="ORF">HNQ94_002585</name>
</gene>
<evidence type="ECO:0000313" key="3">
    <source>
        <dbReference type="Proteomes" id="UP000581688"/>
    </source>
</evidence>
<dbReference type="PROSITE" id="PS51186">
    <property type="entry name" value="GNAT"/>
    <property type="match status" value="1"/>
</dbReference>
<comment type="caution">
    <text evidence="2">The sequence shown here is derived from an EMBL/GenBank/DDBJ whole genome shotgun (WGS) entry which is preliminary data.</text>
</comment>
<proteinExistence type="predicted"/>
<keyword evidence="2" id="KW-0012">Acyltransferase</keyword>
<dbReference type="AlphaFoldDB" id="A0A841Q713"/>